<reference evidence="2 3" key="1">
    <citation type="submission" date="2017-08" db="EMBL/GenBank/DDBJ databases">
        <title>Acidophilic green algal genome provides insights into adaptation to an acidic environment.</title>
        <authorList>
            <person name="Hirooka S."/>
            <person name="Hirose Y."/>
            <person name="Kanesaki Y."/>
            <person name="Higuchi S."/>
            <person name="Fujiwara T."/>
            <person name="Onuma R."/>
            <person name="Era A."/>
            <person name="Ohbayashi R."/>
            <person name="Uzuka A."/>
            <person name="Nozaki H."/>
            <person name="Yoshikawa H."/>
            <person name="Miyagishima S.Y."/>
        </authorList>
    </citation>
    <scope>NUCLEOTIDE SEQUENCE [LARGE SCALE GENOMIC DNA]</scope>
    <source>
        <strain evidence="2 3">NIES-2499</strain>
    </source>
</reference>
<accession>A0A250XJR3</accession>
<dbReference type="Pfam" id="PF26128">
    <property type="entry name" value="Gad2"/>
    <property type="match status" value="1"/>
</dbReference>
<evidence type="ECO:0000313" key="3">
    <source>
        <dbReference type="Proteomes" id="UP000232323"/>
    </source>
</evidence>
<dbReference type="Pfam" id="PF09250">
    <property type="entry name" value="Prim-Pol"/>
    <property type="match status" value="1"/>
</dbReference>
<dbReference type="AlphaFoldDB" id="A0A250XJR3"/>
<dbReference type="SUPFAM" id="SSF56747">
    <property type="entry name" value="Prim-pol domain"/>
    <property type="match status" value="1"/>
</dbReference>
<protein>
    <recommendedName>
        <fullName evidence="1">DNA primase/polymerase bifunctional N-terminal domain-containing protein</fullName>
    </recommendedName>
</protein>
<feature type="domain" description="DNA primase/polymerase bifunctional N-terminal" evidence="1">
    <location>
        <begin position="20"/>
        <end position="143"/>
    </location>
</feature>
<gene>
    <name evidence="2" type="ORF">CEUSTIGMA_g10740.t1</name>
</gene>
<sequence>MQRFQSLVSFLREHAPNDLLMPVRRSTKIPMFAHSRDQWSWDRLDSFSDNSEEYDAGVILHDLCVIDVDTQELCAELESMFPELLEVPTEETRRGRHYWFRRSQRANSRGFYDGAGQIHKGVDFKTRCATGTGGLILVAPSTGKSFLRPLDKETLVEIPDRILDAVAVATVLSERTFIDIHGVEFQYDSTLKSVRSFQYIEPFFEEFAGCAIPLPCTERQFRLAMSLVEDNCKLGDQLEEALIAADVLGLSSAATNRLFDSGKRLYELALARNWPGMLSEDVFAVDDKVFNSETHTKDFERFGTLLNFALASRVSCAKFEGVESGTPAEVLDLLKKHPNLLLAGGGPLSIVTNAKFDPNDWDFFLHGVNKDQASDVMNQIYSDLKKTGFQCYKTDRAWTFVRSSSSIFPSIFKQKRSKIVIQVILKLHETPEDVLRSFDIAPCQSKWSRSSILRIYKYALRGFRVYFPGVDRSCLTECNSNFKDLRGIFYIETKVNARKRHINNLRFVRKLLQSKESYYDEQHFKTFGIFSTLLKTIQYSDWPWGTQVSNENQKICWRFSSNMDPLRPNFRSLHNAEQFHKAALEYMFFKQS</sequence>
<dbReference type="Proteomes" id="UP000232323">
    <property type="component" value="Unassembled WGS sequence"/>
</dbReference>
<name>A0A250XJR3_9CHLO</name>
<proteinExistence type="predicted"/>
<comment type="caution">
    <text evidence="2">The sequence shown here is derived from an EMBL/GenBank/DDBJ whole genome shotgun (WGS) entry which is preliminary data.</text>
</comment>
<evidence type="ECO:0000259" key="1">
    <source>
        <dbReference type="Pfam" id="PF09250"/>
    </source>
</evidence>
<dbReference type="EMBL" id="BEGY01000096">
    <property type="protein sequence ID" value="GAX83314.1"/>
    <property type="molecule type" value="Genomic_DNA"/>
</dbReference>
<keyword evidence="3" id="KW-1185">Reference proteome</keyword>
<organism evidence="2 3">
    <name type="scientific">Chlamydomonas eustigma</name>
    <dbReference type="NCBI Taxonomy" id="1157962"/>
    <lineage>
        <taxon>Eukaryota</taxon>
        <taxon>Viridiplantae</taxon>
        <taxon>Chlorophyta</taxon>
        <taxon>core chlorophytes</taxon>
        <taxon>Chlorophyceae</taxon>
        <taxon>CS clade</taxon>
        <taxon>Chlamydomonadales</taxon>
        <taxon>Chlamydomonadaceae</taxon>
        <taxon>Chlamydomonas</taxon>
    </lineage>
</organism>
<dbReference type="OrthoDB" id="539213at2759"/>
<dbReference type="InterPro" id="IPR015330">
    <property type="entry name" value="DNA_primase/pol_bifunc_N"/>
</dbReference>
<evidence type="ECO:0000313" key="2">
    <source>
        <dbReference type="EMBL" id="GAX83314.1"/>
    </source>
</evidence>